<sequence>MTIDNSIELAKIEGQIDVIRALYETKLITAEECESRLGNAVGQFSALYDAGAVDSKFNYVLALSISSAVDELSLKCYENRPDAEVWWTMRNEAKPGELLPDVEEVLARSKKIQDDAKLNEIRKDKELRVLVEGWHTCVDDDGYSTYNAEIEFEIGEGANTIQEALALVEKFQKETVETNQNHFDGHDPLPGYYSPRLFTVYNPIGDPLFAGFWQYDKQAYVVPEPLTDAAYHELHDKKARLNKELPENQRADNYDTCRQIRDEIVQIELKLVTSDFWTTVNDFPGDAVIGDFTESVRNFNAQSVSVSVQSSAPVVHVVYEELSDSCFIEDSLDEAIKQMNFLTKVHKSSGHNYEVSVYEVPGDDKIRSMDSHGLKEYLDKSESAKLLFTNNEKLLSNAKDYQNIDDVVTEYNDSDGASNTSAPTLQSASIKEFFQPIMVLNEDTPATGTALLEEEVMEAEPGIHERAHNRIRFN</sequence>
<accession>A0AAW8HFB7</accession>
<name>A0AAW8HFB7_9ENTR</name>
<organism evidence="1 2">
    <name type="scientific">Enterobacter soli</name>
    <dbReference type="NCBI Taxonomy" id="885040"/>
    <lineage>
        <taxon>Bacteria</taxon>
        <taxon>Pseudomonadati</taxon>
        <taxon>Pseudomonadota</taxon>
        <taxon>Gammaproteobacteria</taxon>
        <taxon>Enterobacterales</taxon>
        <taxon>Enterobacteriaceae</taxon>
        <taxon>Enterobacter</taxon>
    </lineage>
</organism>
<evidence type="ECO:0000313" key="2">
    <source>
        <dbReference type="Proteomes" id="UP001225042"/>
    </source>
</evidence>
<keyword evidence="2" id="KW-1185">Reference proteome</keyword>
<protein>
    <submittedName>
        <fullName evidence="1">Uncharacterized protein</fullName>
    </submittedName>
</protein>
<dbReference type="Proteomes" id="UP001225042">
    <property type="component" value="Unassembled WGS sequence"/>
</dbReference>
<proteinExistence type="predicted"/>
<dbReference type="AlphaFoldDB" id="A0AAW8HFB7"/>
<reference evidence="1 2" key="1">
    <citation type="submission" date="2023-08" db="EMBL/GenBank/DDBJ databases">
        <authorList>
            <person name="Dale J."/>
        </authorList>
    </citation>
    <scope>NUCLEOTIDE SEQUENCE [LARGE SCALE GENOMIC DNA]</scope>
    <source>
        <strain evidence="1 2">2023EL-00788</strain>
    </source>
</reference>
<gene>
    <name evidence="1" type="ORF">RBJ67_25945</name>
</gene>
<dbReference type="RefSeq" id="WP_045336767.1">
    <property type="nucleotide sequence ID" value="NZ_JAVDKS010000022.1"/>
</dbReference>
<evidence type="ECO:0000313" key="1">
    <source>
        <dbReference type="EMBL" id="MDQ2259576.1"/>
    </source>
</evidence>
<comment type="caution">
    <text evidence="1">The sequence shown here is derived from an EMBL/GenBank/DDBJ whole genome shotgun (WGS) entry which is preliminary data.</text>
</comment>
<dbReference type="EMBL" id="JAVDKS010000022">
    <property type="protein sequence ID" value="MDQ2259576.1"/>
    <property type="molecule type" value="Genomic_DNA"/>
</dbReference>